<dbReference type="EMBL" id="FNVQ01000001">
    <property type="protein sequence ID" value="SEG14261.1"/>
    <property type="molecule type" value="Genomic_DNA"/>
</dbReference>
<reference evidence="1 2" key="1">
    <citation type="submission" date="2016-10" db="EMBL/GenBank/DDBJ databases">
        <authorList>
            <person name="de Groot N.N."/>
        </authorList>
    </citation>
    <scope>NUCLEOTIDE SEQUENCE [LARGE SCALE GENOMIC DNA]</scope>
    <source>
        <strain evidence="1 2">DSM 22012</strain>
    </source>
</reference>
<dbReference type="AlphaFoldDB" id="A0A1H5XRC0"/>
<organism evidence="1 2">
    <name type="scientific">Marinobacterium lutimaris</name>
    <dbReference type="NCBI Taxonomy" id="568106"/>
    <lineage>
        <taxon>Bacteria</taxon>
        <taxon>Pseudomonadati</taxon>
        <taxon>Pseudomonadota</taxon>
        <taxon>Gammaproteobacteria</taxon>
        <taxon>Oceanospirillales</taxon>
        <taxon>Oceanospirillaceae</taxon>
        <taxon>Marinobacterium</taxon>
    </lineage>
</organism>
<dbReference type="Proteomes" id="UP000236745">
    <property type="component" value="Unassembled WGS sequence"/>
</dbReference>
<name>A0A1H5XRC0_9GAMM</name>
<dbReference type="RefSeq" id="WP_104002378.1">
    <property type="nucleotide sequence ID" value="NZ_FNVQ01000001.1"/>
</dbReference>
<protein>
    <submittedName>
        <fullName evidence="1">Uncharacterized protein</fullName>
    </submittedName>
</protein>
<proteinExistence type="predicted"/>
<keyword evidence="2" id="KW-1185">Reference proteome</keyword>
<accession>A0A1H5XRC0</accession>
<sequence length="84" mass="9564">MSKCPHLNEPRFIALVERMVERYEQKRAAGEDRIEMRLQAGAGEAYSSWPAMYLEEVLTAKGYRVNVRSWTGEGFTSVVLVEPA</sequence>
<gene>
    <name evidence="1" type="ORF">SAMN05444390_1011477</name>
</gene>
<evidence type="ECO:0000313" key="2">
    <source>
        <dbReference type="Proteomes" id="UP000236745"/>
    </source>
</evidence>
<evidence type="ECO:0000313" key="1">
    <source>
        <dbReference type="EMBL" id="SEG14261.1"/>
    </source>
</evidence>